<dbReference type="RefSeq" id="WP_377242090.1">
    <property type="nucleotide sequence ID" value="NZ_JBHMDR010000008.1"/>
</dbReference>
<dbReference type="EMBL" id="BMXF01000001">
    <property type="protein sequence ID" value="GHB51703.1"/>
    <property type="molecule type" value="Genomic_DNA"/>
</dbReference>
<proteinExistence type="predicted"/>
<reference evidence="1 2" key="1">
    <citation type="journal article" date="2014" name="Int. J. Syst. Evol. Microbiol.">
        <title>Complete genome sequence of Corynebacterium casei LMG S-19264T (=DSM 44701T), isolated from a smear-ripened cheese.</title>
        <authorList>
            <consortium name="US DOE Joint Genome Institute (JGI-PGF)"/>
            <person name="Walter F."/>
            <person name="Albersmeier A."/>
            <person name="Kalinowski J."/>
            <person name="Ruckert C."/>
        </authorList>
    </citation>
    <scope>NUCLEOTIDE SEQUENCE [LARGE SCALE GENOMIC DNA]</scope>
    <source>
        <strain evidence="1 2">KCTC 12866</strain>
    </source>
</reference>
<gene>
    <name evidence="1" type="ORF">GCM10007390_00320</name>
</gene>
<dbReference type="InterPro" id="IPR043519">
    <property type="entry name" value="NT_sf"/>
</dbReference>
<dbReference type="AlphaFoldDB" id="A0A8J3D0F8"/>
<protein>
    <submittedName>
        <fullName evidence="1">Uncharacterized protein</fullName>
    </submittedName>
</protein>
<dbReference type="SUPFAM" id="SSF81301">
    <property type="entry name" value="Nucleotidyltransferase"/>
    <property type="match status" value="1"/>
</dbReference>
<evidence type="ECO:0000313" key="1">
    <source>
        <dbReference type="EMBL" id="GHB51703.1"/>
    </source>
</evidence>
<sequence>MGDSLMEKLLGVCKLLEKYQIHYLIIGGTAVALNGYFRISSNAAGKLADKLDINIWYNPTYTNYFNFLKVLEELGQDISKFRDEQIPNPRKSFFKFEFDDFTFDALPSIKADIKFFEAYQRKGTVDIEGTPIHYISYLDLIEDKKATARKKDMDDIEHLKKIRGED</sequence>
<dbReference type="Gene3D" id="3.30.460.40">
    <property type="match status" value="1"/>
</dbReference>
<evidence type="ECO:0000313" key="2">
    <source>
        <dbReference type="Proteomes" id="UP000598271"/>
    </source>
</evidence>
<organism evidence="1 2">
    <name type="scientific">Persicitalea jodogahamensis</name>
    <dbReference type="NCBI Taxonomy" id="402147"/>
    <lineage>
        <taxon>Bacteria</taxon>
        <taxon>Pseudomonadati</taxon>
        <taxon>Bacteroidota</taxon>
        <taxon>Cytophagia</taxon>
        <taxon>Cytophagales</taxon>
        <taxon>Spirosomataceae</taxon>
        <taxon>Persicitalea</taxon>
    </lineage>
</organism>
<comment type="caution">
    <text evidence="1">The sequence shown here is derived from an EMBL/GenBank/DDBJ whole genome shotgun (WGS) entry which is preliminary data.</text>
</comment>
<name>A0A8J3D0F8_9BACT</name>
<accession>A0A8J3D0F8</accession>
<keyword evidence="2" id="KW-1185">Reference proteome</keyword>
<dbReference type="Proteomes" id="UP000598271">
    <property type="component" value="Unassembled WGS sequence"/>
</dbReference>